<dbReference type="GO" id="GO:0005737">
    <property type="term" value="C:cytoplasm"/>
    <property type="evidence" value="ECO:0007669"/>
    <property type="project" value="UniProtKB-SubCell"/>
</dbReference>
<keyword evidence="9 12" id="KW-0255">Endonuclease</keyword>
<comment type="cofactor">
    <cofactor evidence="2">
        <name>Mg(2+)</name>
        <dbReference type="ChEBI" id="CHEBI:18420"/>
    </cofactor>
</comment>
<proteinExistence type="inferred from homology"/>
<comment type="catalytic activity">
    <reaction evidence="1 12 13">
        <text>Endonucleolytic cleavage to 5'-phosphomonoester.</text>
        <dbReference type="EC" id="3.1.26.4"/>
    </reaction>
</comment>
<evidence type="ECO:0000256" key="3">
    <source>
        <dbReference type="ARBA" id="ARBA00004065"/>
    </source>
</evidence>
<dbReference type="InterPro" id="IPR022898">
    <property type="entry name" value="RNase_HII"/>
</dbReference>
<reference evidence="15" key="1">
    <citation type="journal article" date="2019" name="PLoS Negl. Trop. Dis.">
        <title>Revisiting the worldwide diversity of Leptospira species in the environment.</title>
        <authorList>
            <person name="Vincent A.T."/>
            <person name="Schiettekatte O."/>
            <person name="Bourhy P."/>
            <person name="Veyrier F.J."/>
            <person name="Picardeau M."/>
        </authorList>
    </citation>
    <scope>NUCLEOTIDE SEQUENCE [LARGE SCALE GENOMIC DNA]</scope>
    <source>
        <strain evidence="15">201400974</strain>
    </source>
</reference>
<dbReference type="GO" id="GO:0046872">
    <property type="term" value="F:metal ion binding"/>
    <property type="evidence" value="ECO:0007669"/>
    <property type="project" value="UniProtKB-KW"/>
</dbReference>
<keyword evidence="16" id="KW-1185">Reference proteome</keyword>
<dbReference type="CDD" id="cd07182">
    <property type="entry name" value="RNase_HII_bacteria_HII_like"/>
    <property type="match status" value="1"/>
</dbReference>
<evidence type="ECO:0000313" key="15">
    <source>
        <dbReference type="EMBL" id="TGN08263.1"/>
    </source>
</evidence>
<evidence type="ECO:0000256" key="9">
    <source>
        <dbReference type="ARBA" id="ARBA00022759"/>
    </source>
</evidence>
<feature type="binding site" evidence="12">
    <location>
        <position position="6"/>
    </location>
    <ligand>
        <name>a divalent metal cation</name>
        <dbReference type="ChEBI" id="CHEBI:60240"/>
    </ligand>
</feature>
<evidence type="ECO:0000256" key="5">
    <source>
        <dbReference type="ARBA" id="ARBA00007383"/>
    </source>
</evidence>
<comment type="caution">
    <text evidence="15">The sequence shown here is derived from an EMBL/GenBank/DDBJ whole genome shotgun (WGS) entry which is preliminary data.</text>
</comment>
<dbReference type="EC" id="3.1.26.4" evidence="13"/>
<dbReference type="InterPro" id="IPR024567">
    <property type="entry name" value="RNase_HII/HIII_dom"/>
</dbReference>
<dbReference type="GO" id="GO:0003723">
    <property type="term" value="F:RNA binding"/>
    <property type="evidence" value="ECO:0007669"/>
    <property type="project" value="UniProtKB-UniRule"/>
</dbReference>
<dbReference type="GO" id="GO:0006298">
    <property type="term" value="P:mismatch repair"/>
    <property type="evidence" value="ECO:0007669"/>
    <property type="project" value="TreeGrafter"/>
</dbReference>
<evidence type="ECO:0000256" key="11">
    <source>
        <dbReference type="ARBA" id="ARBA00023211"/>
    </source>
</evidence>
<accession>A0A4R9LN11</accession>
<evidence type="ECO:0000256" key="13">
    <source>
        <dbReference type="RuleBase" id="RU003515"/>
    </source>
</evidence>
<keyword evidence="6" id="KW-0963">Cytoplasm</keyword>
<dbReference type="GO" id="GO:0004523">
    <property type="term" value="F:RNA-DNA hybrid ribonuclease activity"/>
    <property type="evidence" value="ECO:0007669"/>
    <property type="project" value="UniProtKB-UniRule"/>
</dbReference>
<comment type="similarity">
    <text evidence="5 13">Belongs to the RNase HII family.</text>
</comment>
<evidence type="ECO:0000256" key="1">
    <source>
        <dbReference type="ARBA" id="ARBA00000077"/>
    </source>
</evidence>
<evidence type="ECO:0000259" key="14">
    <source>
        <dbReference type="PROSITE" id="PS51975"/>
    </source>
</evidence>
<protein>
    <recommendedName>
        <fullName evidence="13">Ribonuclease</fullName>
        <ecNumber evidence="13">3.1.26.4</ecNumber>
    </recommendedName>
</protein>
<dbReference type="Gene3D" id="3.30.420.10">
    <property type="entry name" value="Ribonuclease H-like superfamily/Ribonuclease H"/>
    <property type="match status" value="1"/>
</dbReference>
<comment type="cofactor">
    <cofactor evidence="12">
        <name>Mn(2+)</name>
        <dbReference type="ChEBI" id="CHEBI:29035"/>
    </cofactor>
    <cofactor evidence="12">
        <name>Mg(2+)</name>
        <dbReference type="ChEBI" id="CHEBI:18420"/>
    </cofactor>
    <text evidence="12">Manganese or magnesium. Binds 1 divalent metal ion per monomer in the absence of substrate. May bind a second metal ion after substrate binding.</text>
</comment>
<feature type="binding site" evidence="12">
    <location>
        <position position="5"/>
    </location>
    <ligand>
        <name>a divalent metal cation</name>
        <dbReference type="ChEBI" id="CHEBI:60240"/>
    </ligand>
</feature>
<evidence type="ECO:0000256" key="8">
    <source>
        <dbReference type="ARBA" id="ARBA00022723"/>
    </source>
</evidence>
<dbReference type="InterPro" id="IPR012337">
    <property type="entry name" value="RNaseH-like_sf"/>
</dbReference>
<dbReference type="GO" id="GO:0032299">
    <property type="term" value="C:ribonuclease H2 complex"/>
    <property type="evidence" value="ECO:0007669"/>
    <property type="project" value="TreeGrafter"/>
</dbReference>
<keyword evidence="10 12" id="KW-0378">Hydrolase</keyword>
<keyword evidence="8 12" id="KW-0479">Metal-binding</keyword>
<dbReference type="SUPFAM" id="SSF53098">
    <property type="entry name" value="Ribonuclease H-like"/>
    <property type="match status" value="1"/>
</dbReference>
<keyword evidence="11" id="KW-0464">Manganese</keyword>
<dbReference type="OrthoDB" id="9803420at2"/>
<dbReference type="PANTHER" id="PTHR10954">
    <property type="entry name" value="RIBONUCLEASE H2 SUBUNIT A"/>
    <property type="match status" value="1"/>
</dbReference>
<dbReference type="GO" id="GO:0043137">
    <property type="term" value="P:DNA replication, removal of RNA primer"/>
    <property type="evidence" value="ECO:0007669"/>
    <property type="project" value="TreeGrafter"/>
</dbReference>
<evidence type="ECO:0000313" key="16">
    <source>
        <dbReference type="Proteomes" id="UP000298264"/>
    </source>
</evidence>
<evidence type="ECO:0000256" key="12">
    <source>
        <dbReference type="PROSITE-ProRule" id="PRU01319"/>
    </source>
</evidence>
<dbReference type="InterPro" id="IPR001352">
    <property type="entry name" value="RNase_HII/HIII"/>
</dbReference>
<comment type="subcellular location">
    <subcellularLocation>
        <location evidence="4">Cytoplasm</location>
    </subcellularLocation>
</comment>
<dbReference type="PANTHER" id="PTHR10954:SF18">
    <property type="entry name" value="RIBONUCLEASE HII"/>
    <property type="match status" value="1"/>
</dbReference>
<dbReference type="Pfam" id="PF01351">
    <property type="entry name" value="RNase_HII"/>
    <property type="match status" value="1"/>
</dbReference>
<organism evidence="15 16">
    <name type="scientific">Leptospira ilyithenensis</name>
    <dbReference type="NCBI Taxonomy" id="2484901"/>
    <lineage>
        <taxon>Bacteria</taxon>
        <taxon>Pseudomonadati</taxon>
        <taxon>Spirochaetota</taxon>
        <taxon>Spirochaetia</taxon>
        <taxon>Leptospirales</taxon>
        <taxon>Leptospiraceae</taxon>
        <taxon>Leptospira</taxon>
    </lineage>
</organism>
<dbReference type="PROSITE" id="PS51975">
    <property type="entry name" value="RNASE_H_2"/>
    <property type="match status" value="1"/>
</dbReference>
<dbReference type="Proteomes" id="UP000298264">
    <property type="component" value="Unassembled WGS sequence"/>
</dbReference>
<keyword evidence="7 12" id="KW-0540">Nuclease</keyword>
<gene>
    <name evidence="15" type="ORF">EHS11_15205</name>
</gene>
<dbReference type="NCBIfam" id="NF000595">
    <property type="entry name" value="PRK00015.1-3"/>
    <property type="match status" value="1"/>
</dbReference>
<evidence type="ECO:0000256" key="6">
    <source>
        <dbReference type="ARBA" id="ARBA00022490"/>
    </source>
</evidence>
<feature type="binding site" evidence="12">
    <location>
        <position position="105"/>
    </location>
    <ligand>
        <name>a divalent metal cation</name>
        <dbReference type="ChEBI" id="CHEBI:60240"/>
    </ligand>
</feature>
<evidence type="ECO:0000256" key="2">
    <source>
        <dbReference type="ARBA" id="ARBA00001946"/>
    </source>
</evidence>
<sequence>MLSLDEAGRGTLAGPVAVGMVSFDVDTLEKIRSGEVLKGIRDSKLLSLEKRKLFAEEVKKLAKVWRVVLVSHKFIDRYNINQAIFYGINRSIPKNLSPHPFLFVDGNYKIQISKPIEGYFSLPKGDDLMPSISAASVLAKTYRDDWMEKMEIVFPGYGFARHKGYGTEFHRNQIRKLGISRIHRLSFLKFLREEIVKEELFPDDPLS</sequence>
<evidence type="ECO:0000256" key="10">
    <source>
        <dbReference type="ARBA" id="ARBA00022801"/>
    </source>
</evidence>
<evidence type="ECO:0000256" key="4">
    <source>
        <dbReference type="ARBA" id="ARBA00004496"/>
    </source>
</evidence>
<dbReference type="AlphaFoldDB" id="A0A4R9LN11"/>
<comment type="function">
    <text evidence="3 13">Endonuclease that specifically degrades the RNA of RNA-DNA hybrids.</text>
</comment>
<evidence type="ECO:0000256" key="7">
    <source>
        <dbReference type="ARBA" id="ARBA00022722"/>
    </source>
</evidence>
<name>A0A4R9LN11_9LEPT</name>
<feature type="domain" description="RNase H type-2" evidence="14">
    <location>
        <begin position="1"/>
        <end position="199"/>
    </location>
</feature>
<dbReference type="InterPro" id="IPR036397">
    <property type="entry name" value="RNaseH_sf"/>
</dbReference>
<dbReference type="EMBL" id="RQHV01000061">
    <property type="protein sequence ID" value="TGN08263.1"/>
    <property type="molecule type" value="Genomic_DNA"/>
</dbReference>